<keyword evidence="1" id="KW-1133">Transmembrane helix</keyword>
<protein>
    <submittedName>
        <fullName evidence="3">DUF1648 domain-containing protein</fullName>
    </submittedName>
</protein>
<gene>
    <name evidence="3" type="ORF">H9Q80_13730</name>
</gene>
<dbReference type="Pfam" id="PF07853">
    <property type="entry name" value="DUF1648"/>
    <property type="match status" value="1"/>
</dbReference>
<name>A0A7G9GKI1_9FIRM</name>
<evidence type="ECO:0000256" key="1">
    <source>
        <dbReference type="SAM" id="Phobius"/>
    </source>
</evidence>
<accession>A0A7G9GKI1</accession>
<dbReference type="KEGG" id="ehn:H9Q80_13730"/>
<proteinExistence type="predicted"/>
<feature type="transmembrane region" description="Helical" evidence="1">
    <location>
        <begin position="120"/>
        <end position="142"/>
    </location>
</feature>
<feature type="transmembrane region" description="Helical" evidence="1">
    <location>
        <begin position="46"/>
        <end position="62"/>
    </location>
</feature>
<keyword evidence="1" id="KW-0472">Membrane</keyword>
<feature type="domain" description="DUF1648" evidence="2">
    <location>
        <begin position="11"/>
        <end position="55"/>
    </location>
</feature>
<feature type="transmembrane region" description="Helical" evidence="1">
    <location>
        <begin position="194"/>
        <end position="212"/>
    </location>
</feature>
<dbReference type="EMBL" id="CP060636">
    <property type="protein sequence ID" value="QNM11313.1"/>
    <property type="molecule type" value="Genomic_DNA"/>
</dbReference>
<organism evidence="3 4">
    <name type="scientific">[Eubacterium] hominis</name>
    <dbReference type="NCBI Taxonomy" id="2764325"/>
    <lineage>
        <taxon>Bacteria</taxon>
        <taxon>Bacillati</taxon>
        <taxon>Bacillota</taxon>
        <taxon>Erysipelotrichia</taxon>
        <taxon>Erysipelotrichales</taxon>
        <taxon>Erysipelotrichaceae</taxon>
        <taxon>Amedibacillus</taxon>
    </lineage>
</organism>
<dbReference type="AlphaFoldDB" id="A0A7G9GKI1"/>
<keyword evidence="4" id="KW-1185">Reference proteome</keyword>
<feature type="transmembrane region" description="Helical" evidence="1">
    <location>
        <begin position="169"/>
        <end position="188"/>
    </location>
</feature>
<evidence type="ECO:0000313" key="4">
    <source>
        <dbReference type="Proteomes" id="UP000515856"/>
    </source>
</evidence>
<feature type="transmembrane region" description="Helical" evidence="1">
    <location>
        <begin position="90"/>
        <end position="108"/>
    </location>
</feature>
<reference evidence="3 4" key="1">
    <citation type="submission" date="2020-08" db="EMBL/GenBank/DDBJ databases">
        <authorList>
            <person name="Liu C."/>
            <person name="Sun Q."/>
        </authorList>
    </citation>
    <scope>NUCLEOTIDE SEQUENCE [LARGE SCALE GENOMIC DNA]</scope>
    <source>
        <strain evidence="3 4">NSJ-61</strain>
    </source>
</reference>
<dbReference type="Proteomes" id="UP000515856">
    <property type="component" value="Chromosome"/>
</dbReference>
<keyword evidence="1" id="KW-0812">Transmembrane</keyword>
<sequence>MKKYNNINFVLATLMFIITFVSLFFLPDRVPTHTHFEGVDGWGSKYTYLIAPAIAYILWFFMPKFMSQKSDKTKLLGDKAGNIYLLKNKIIINIIFILFVGFDLYWIYQEFLYTSNNISLNFFLLIGIAVLYITASFSIFYMDNEELMMLHWKEFTLADSSLNIRKKKLLFLISGCVVAMLIIADALFYTKSFLLILVLLLSLVLKFMIGPIKARLMRKK</sequence>
<evidence type="ECO:0000259" key="2">
    <source>
        <dbReference type="Pfam" id="PF07853"/>
    </source>
</evidence>
<dbReference type="RefSeq" id="WP_117451769.1">
    <property type="nucleotide sequence ID" value="NZ_CP060636.1"/>
</dbReference>
<dbReference type="InterPro" id="IPR012867">
    <property type="entry name" value="DUF1648"/>
</dbReference>
<evidence type="ECO:0000313" key="3">
    <source>
        <dbReference type="EMBL" id="QNM11313.1"/>
    </source>
</evidence>
<feature type="transmembrane region" description="Helical" evidence="1">
    <location>
        <begin position="7"/>
        <end position="26"/>
    </location>
</feature>